<dbReference type="RefSeq" id="WP_209897474.1">
    <property type="nucleotide sequence ID" value="NZ_JAGGMR010000001.1"/>
</dbReference>
<protein>
    <submittedName>
        <fullName evidence="2">Uncharacterized protein</fullName>
    </submittedName>
</protein>
<gene>
    <name evidence="2" type="ORF">BJ987_007239</name>
</gene>
<feature type="transmembrane region" description="Helical" evidence="1">
    <location>
        <begin position="64"/>
        <end position="82"/>
    </location>
</feature>
<feature type="transmembrane region" description="Helical" evidence="1">
    <location>
        <begin position="31"/>
        <end position="52"/>
    </location>
</feature>
<keyword evidence="1" id="KW-0812">Transmembrane</keyword>
<organism evidence="2 3">
    <name type="scientific">Nocardia goodfellowii</name>
    <dbReference type="NCBI Taxonomy" id="882446"/>
    <lineage>
        <taxon>Bacteria</taxon>
        <taxon>Bacillati</taxon>
        <taxon>Actinomycetota</taxon>
        <taxon>Actinomycetes</taxon>
        <taxon>Mycobacteriales</taxon>
        <taxon>Nocardiaceae</taxon>
        <taxon>Nocardia</taxon>
    </lineage>
</organism>
<feature type="transmembrane region" description="Helical" evidence="1">
    <location>
        <begin position="166"/>
        <end position="186"/>
    </location>
</feature>
<feature type="transmembrane region" description="Helical" evidence="1">
    <location>
        <begin position="121"/>
        <end position="138"/>
    </location>
</feature>
<name>A0ABS4QS17_9NOCA</name>
<evidence type="ECO:0000313" key="3">
    <source>
        <dbReference type="Proteomes" id="UP001519325"/>
    </source>
</evidence>
<feature type="transmembrane region" description="Helical" evidence="1">
    <location>
        <begin position="94"/>
        <end position="115"/>
    </location>
</feature>
<reference evidence="2 3" key="1">
    <citation type="submission" date="2021-03" db="EMBL/GenBank/DDBJ databases">
        <title>Sequencing the genomes of 1000 actinobacteria strains.</title>
        <authorList>
            <person name="Klenk H.-P."/>
        </authorList>
    </citation>
    <scope>NUCLEOTIDE SEQUENCE [LARGE SCALE GENOMIC DNA]</scope>
    <source>
        <strain evidence="2 3">DSM 45516</strain>
    </source>
</reference>
<evidence type="ECO:0000256" key="1">
    <source>
        <dbReference type="SAM" id="Phobius"/>
    </source>
</evidence>
<dbReference type="EMBL" id="JAGGMR010000001">
    <property type="protein sequence ID" value="MBP2194338.1"/>
    <property type="molecule type" value="Genomic_DNA"/>
</dbReference>
<proteinExistence type="predicted"/>
<sequence length="194" mass="19957">MNSASQSNSDAGDARVLLGDMETLARRGWTLAAPMWFPLWCVAVAVLASVPATSLLDGRDSAGWYWIVVSPLTAVVCGWYFARRPAQLPDGRGVAALLTGVAMVLSTQFVGWVVAGTWALVAPWLAVGSGLAVFAVALRSMATAAVALAAIGVSVAVAIIQPANGYAWLALVVGLTAAVAAVAELVRADPGQRP</sequence>
<keyword evidence="1" id="KW-0472">Membrane</keyword>
<comment type="caution">
    <text evidence="2">The sequence shown here is derived from an EMBL/GenBank/DDBJ whole genome shotgun (WGS) entry which is preliminary data.</text>
</comment>
<evidence type="ECO:0000313" key="2">
    <source>
        <dbReference type="EMBL" id="MBP2194338.1"/>
    </source>
</evidence>
<feature type="transmembrane region" description="Helical" evidence="1">
    <location>
        <begin position="143"/>
        <end position="160"/>
    </location>
</feature>
<keyword evidence="1" id="KW-1133">Transmembrane helix</keyword>
<keyword evidence="3" id="KW-1185">Reference proteome</keyword>
<accession>A0ABS4QS17</accession>
<dbReference type="Proteomes" id="UP001519325">
    <property type="component" value="Unassembled WGS sequence"/>
</dbReference>